<dbReference type="Gramene" id="KOM36244">
    <property type="protein sequence ID" value="KOM36244"/>
    <property type="gene ID" value="LR48_Vigan02g239400"/>
</dbReference>
<dbReference type="Proteomes" id="UP000053144">
    <property type="component" value="Chromosome 2"/>
</dbReference>
<proteinExistence type="predicted"/>
<dbReference type="EMBL" id="CM003372">
    <property type="protein sequence ID" value="KOM36244.1"/>
    <property type="molecule type" value="Genomic_DNA"/>
</dbReference>
<reference evidence="2" key="1">
    <citation type="journal article" date="2015" name="Proc. Natl. Acad. Sci. U.S.A.">
        <title>Genome sequencing of adzuki bean (Vigna angularis) provides insight into high starch and low fat accumulation and domestication.</title>
        <authorList>
            <person name="Yang K."/>
            <person name="Tian Z."/>
            <person name="Chen C."/>
            <person name="Luo L."/>
            <person name="Zhao B."/>
            <person name="Wang Z."/>
            <person name="Yu L."/>
            <person name="Li Y."/>
            <person name="Sun Y."/>
            <person name="Li W."/>
            <person name="Chen Y."/>
            <person name="Li Y."/>
            <person name="Zhang Y."/>
            <person name="Ai D."/>
            <person name="Zhao J."/>
            <person name="Shang C."/>
            <person name="Ma Y."/>
            <person name="Wu B."/>
            <person name="Wang M."/>
            <person name="Gao L."/>
            <person name="Sun D."/>
            <person name="Zhang P."/>
            <person name="Guo F."/>
            <person name="Wang W."/>
            <person name="Li Y."/>
            <person name="Wang J."/>
            <person name="Varshney R.K."/>
            <person name="Wang J."/>
            <person name="Ling H.Q."/>
            <person name="Wan P."/>
        </authorList>
    </citation>
    <scope>NUCLEOTIDE SEQUENCE</scope>
    <source>
        <strain evidence="2">cv. Jingnong 6</strain>
    </source>
</reference>
<accession>A0A0L9U1E1</accession>
<dbReference type="AlphaFoldDB" id="A0A0L9U1E1"/>
<protein>
    <submittedName>
        <fullName evidence="1">Uncharacterized protein</fullName>
    </submittedName>
</protein>
<sequence>MKKGQNDSGACADRVAHASVTSALVPAVTGAVCLRNQATKPCCFPSHHLFHFVLERESEKDSLNENPTYGDLPWSCRATAHRDPDICGLSEAS</sequence>
<organism evidence="1 2">
    <name type="scientific">Phaseolus angularis</name>
    <name type="common">Azuki bean</name>
    <name type="synonym">Vigna angularis</name>
    <dbReference type="NCBI Taxonomy" id="3914"/>
    <lineage>
        <taxon>Eukaryota</taxon>
        <taxon>Viridiplantae</taxon>
        <taxon>Streptophyta</taxon>
        <taxon>Embryophyta</taxon>
        <taxon>Tracheophyta</taxon>
        <taxon>Spermatophyta</taxon>
        <taxon>Magnoliopsida</taxon>
        <taxon>eudicotyledons</taxon>
        <taxon>Gunneridae</taxon>
        <taxon>Pentapetalae</taxon>
        <taxon>rosids</taxon>
        <taxon>fabids</taxon>
        <taxon>Fabales</taxon>
        <taxon>Fabaceae</taxon>
        <taxon>Papilionoideae</taxon>
        <taxon>50 kb inversion clade</taxon>
        <taxon>NPAAA clade</taxon>
        <taxon>indigoferoid/millettioid clade</taxon>
        <taxon>Phaseoleae</taxon>
        <taxon>Vigna</taxon>
    </lineage>
</organism>
<name>A0A0L9U1E1_PHAAN</name>
<evidence type="ECO:0000313" key="1">
    <source>
        <dbReference type="EMBL" id="KOM36244.1"/>
    </source>
</evidence>
<evidence type="ECO:0000313" key="2">
    <source>
        <dbReference type="Proteomes" id="UP000053144"/>
    </source>
</evidence>
<gene>
    <name evidence="1" type="ORF">LR48_Vigan02g239400</name>
</gene>